<accession>A0A672H0B8</accession>
<reference evidence="1" key="2">
    <citation type="submission" date="2025-08" db="UniProtKB">
        <authorList>
            <consortium name="Ensembl"/>
        </authorList>
    </citation>
    <scope>IDENTIFICATION</scope>
</reference>
<protein>
    <submittedName>
        <fullName evidence="1">Uncharacterized protein</fullName>
    </submittedName>
</protein>
<proteinExistence type="predicted"/>
<keyword evidence="2" id="KW-1185">Reference proteome</keyword>
<evidence type="ECO:0000313" key="1">
    <source>
        <dbReference type="Ensembl" id="ENSSFAP00005023125.1"/>
    </source>
</evidence>
<dbReference type="InParanoid" id="A0A672H0B8"/>
<dbReference type="AlphaFoldDB" id="A0A672H0B8"/>
<reference evidence="1" key="3">
    <citation type="submission" date="2025-09" db="UniProtKB">
        <authorList>
            <consortium name="Ensembl"/>
        </authorList>
    </citation>
    <scope>IDENTIFICATION</scope>
</reference>
<name>A0A672H0B8_SALFA</name>
<sequence length="93" mass="10581">MSKPLSLADRVRSFSLNRVVSSAYSRSLRVKLPIDKPGIHSQTHDIRWSMTQLKSSGVATQPCLTPENTENEYQQLIYFSPSAAMFCLQYAYH</sequence>
<organism evidence="1 2">
    <name type="scientific">Salarias fasciatus</name>
    <name type="common">Jewelled blenny</name>
    <name type="synonym">Blennius fasciatus</name>
    <dbReference type="NCBI Taxonomy" id="181472"/>
    <lineage>
        <taxon>Eukaryota</taxon>
        <taxon>Metazoa</taxon>
        <taxon>Chordata</taxon>
        <taxon>Craniata</taxon>
        <taxon>Vertebrata</taxon>
        <taxon>Euteleostomi</taxon>
        <taxon>Actinopterygii</taxon>
        <taxon>Neopterygii</taxon>
        <taxon>Teleostei</taxon>
        <taxon>Neoteleostei</taxon>
        <taxon>Acanthomorphata</taxon>
        <taxon>Ovalentaria</taxon>
        <taxon>Blenniimorphae</taxon>
        <taxon>Blenniiformes</taxon>
        <taxon>Blennioidei</taxon>
        <taxon>Blenniidae</taxon>
        <taxon>Salariinae</taxon>
        <taxon>Salarias</taxon>
    </lineage>
</organism>
<dbReference type="Proteomes" id="UP000472267">
    <property type="component" value="Chromosome 3"/>
</dbReference>
<reference evidence="1" key="1">
    <citation type="submission" date="2019-06" db="EMBL/GenBank/DDBJ databases">
        <authorList>
            <consortium name="Wellcome Sanger Institute Data Sharing"/>
        </authorList>
    </citation>
    <scope>NUCLEOTIDE SEQUENCE [LARGE SCALE GENOMIC DNA]</scope>
</reference>
<evidence type="ECO:0000313" key="2">
    <source>
        <dbReference type="Proteomes" id="UP000472267"/>
    </source>
</evidence>
<dbReference type="Ensembl" id="ENSSFAT00005024078.1">
    <property type="protein sequence ID" value="ENSSFAP00005023125.1"/>
    <property type="gene ID" value="ENSSFAG00005011963.1"/>
</dbReference>